<feature type="chain" id="PRO_5007356835" evidence="2">
    <location>
        <begin position="26"/>
        <end position="476"/>
    </location>
</feature>
<organism evidence="3 4">
    <name type="scientific">Candidatus Gallionella acididurans</name>
    <dbReference type="NCBI Taxonomy" id="1796491"/>
    <lineage>
        <taxon>Bacteria</taxon>
        <taxon>Pseudomonadati</taxon>
        <taxon>Pseudomonadota</taxon>
        <taxon>Betaproteobacteria</taxon>
        <taxon>Nitrosomonadales</taxon>
        <taxon>Gallionellaceae</taxon>
        <taxon>Gallionella</taxon>
    </lineage>
</organism>
<evidence type="ECO:0000313" key="4">
    <source>
        <dbReference type="Proteomes" id="UP000070578"/>
    </source>
</evidence>
<keyword evidence="2 3" id="KW-0449">Lipoprotein</keyword>
<reference evidence="3 4" key="1">
    <citation type="submission" date="2016-02" db="EMBL/GenBank/DDBJ databases">
        <authorList>
            <person name="Wen L."/>
            <person name="He K."/>
            <person name="Yang H."/>
        </authorList>
    </citation>
    <scope>NUCLEOTIDE SEQUENCE [LARGE SCALE GENOMIC DNA]</scope>
    <source>
        <strain evidence="3">ShG14-8</strain>
    </source>
</reference>
<gene>
    <name evidence="3" type="ORF">AWT59_0446</name>
</gene>
<accession>A0A139BWU3</accession>
<name>A0A139BWU3_9PROT</name>
<feature type="signal peptide" evidence="2">
    <location>
        <begin position="1"/>
        <end position="25"/>
    </location>
</feature>
<dbReference type="Pfam" id="PF02321">
    <property type="entry name" value="OEP"/>
    <property type="match status" value="2"/>
</dbReference>
<sequence length="476" mass="50620">MKTSRQNLLLATLLLCACSSGPDFKTPASPEPESYTSKDDAVPMQQRIALGKQIETEWWTLFASAPLNDLIRQAVENNYDLVSAKEVLAQAEEAVKAESGSLLPQASLGAAAGRQAYGVALFGPSNFSIPPFSYYEIGPSVSWTPDFFGGGKRAVERQQALANYQTHQIAATYITLTGNTITAALEAAAANAEIAAAGRIIAEDRKTLELVQESYAAGAATKLDITSAQSQLFADQFMLPPLEQRLSASRHALSILVGKAPADWTAPSLDFYSFTLPQQLPVSLPSELVKRRPDILAAEANLHAASAAIGVATANLYPQITLTANMMQEALTPAGIFSSAATAWSLAAGVTAPIFNGGQLSAEKRGAEHAYQSSLAQYRQTILVAFVQVADALTSLAHDDDEVAIMNNAVNAAAATLDMARTSYLAGAAGLLQVQDAQRAWSKTQLEIIRAQHQRYQDCVRLFVALGGSPMAAEKS</sequence>
<proteinExistence type="inferred from homology"/>
<dbReference type="GO" id="GO:0005886">
    <property type="term" value="C:plasma membrane"/>
    <property type="evidence" value="ECO:0007669"/>
    <property type="project" value="UniProtKB-SubCell"/>
</dbReference>
<dbReference type="InterPro" id="IPR010131">
    <property type="entry name" value="MdtP/NodT-like"/>
</dbReference>
<evidence type="ECO:0000256" key="2">
    <source>
        <dbReference type="RuleBase" id="RU362097"/>
    </source>
</evidence>
<dbReference type="PROSITE" id="PS51257">
    <property type="entry name" value="PROKAR_LIPOPROTEIN"/>
    <property type="match status" value="1"/>
</dbReference>
<keyword evidence="2" id="KW-0472">Membrane</keyword>
<comment type="similarity">
    <text evidence="1 2">Belongs to the outer membrane factor (OMF) (TC 1.B.17) family.</text>
</comment>
<dbReference type="Gene3D" id="2.20.200.10">
    <property type="entry name" value="Outer membrane efflux proteins (OEP)"/>
    <property type="match status" value="1"/>
</dbReference>
<dbReference type="Gene3D" id="1.20.1600.10">
    <property type="entry name" value="Outer membrane efflux proteins (OEP)"/>
    <property type="match status" value="1"/>
</dbReference>
<dbReference type="PANTHER" id="PTHR30203">
    <property type="entry name" value="OUTER MEMBRANE CATION EFFLUX PROTEIN"/>
    <property type="match status" value="1"/>
</dbReference>
<keyword evidence="2" id="KW-0732">Signal</keyword>
<comment type="caution">
    <text evidence="3">The sequence shown here is derived from an EMBL/GenBank/DDBJ whole genome shotgun (WGS) entry which is preliminary data.</text>
</comment>
<dbReference type="InterPro" id="IPR003423">
    <property type="entry name" value="OMP_efflux"/>
</dbReference>
<dbReference type="Proteomes" id="UP000070578">
    <property type="component" value="Unassembled WGS sequence"/>
</dbReference>
<dbReference type="AlphaFoldDB" id="A0A139BWU3"/>
<dbReference type="GO" id="GO:0015562">
    <property type="term" value="F:efflux transmembrane transporter activity"/>
    <property type="evidence" value="ECO:0007669"/>
    <property type="project" value="InterPro"/>
</dbReference>
<protein>
    <submittedName>
        <fullName evidence="3">RND efflux system, outer membrane lipoprotein,NodT</fullName>
    </submittedName>
</protein>
<dbReference type="NCBIfam" id="TIGR01845">
    <property type="entry name" value="outer_NodT"/>
    <property type="match status" value="1"/>
</dbReference>
<keyword evidence="2" id="KW-0812">Transmembrane</keyword>
<dbReference type="PANTHER" id="PTHR30203:SF33">
    <property type="entry name" value="BLR4455 PROTEIN"/>
    <property type="match status" value="1"/>
</dbReference>
<reference evidence="3 4" key="2">
    <citation type="submission" date="2016-03" db="EMBL/GenBank/DDBJ databases">
        <title>New uncultured bacterium of the family Gallionellaceae from acid mine drainage: description and reconstruction of genome based on metagenomic analysis of microbial community.</title>
        <authorList>
            <person name="Kadnikov V."/>
            <person name="Ivasenko D."/>
            <person name="Beletsky A."/>
            <person name="Mardanov A."/>
            <person name="Danilova E."/>
            <person name="Pimenov N."/>
            <person name="Karnachuk O."/>
            <person name="Ravin N."/>
        </authorList>
    </citation>
    <scope>NUCLEOTIDE SEQUENCE [LARGE SCALE GENOMIC DNA]</scope>
    <source>
        <strain evidence="3">ShG14-8</strain>
    </source>
</reference>
<dbReference type="EMBL" id="LSLI01000006">
    <property type="protein sequence ID" value="KXS33420.1"/>
    <property type="molecule type" value="Genomic_DNA"/>
</dbReference>
<comment type="subcellular location">
    <subcellularLocation>
        <location evidence="2">Cell membrane</location>
        <topology evidence="2">Lipid-anchor</topology>
    </subcellularLocation>
</comment>
<evidence type="ECO:0000313" key="3">
    <source>
        <dbReference type="EMBL" id="KXS33420.1"/>
    </source>
</evidence>
<keyword evidence="2" id="KW-0564">Palmitate</keyword>
<evidence type="ECO:0000256" key="1">
    <source>
        <dbReference type="ARBA" id="ARBA00007613"/>
    </source>
</evidence>
<keyword evidence="2" id="KW-1134">Transmembrane beta strand</keyword>
<dbReference type="SUPFAM" id="SSF56954">
    <property type="entry name" value="Outer membrane efflux proteins (OEP)"/>
    <property type="match status" value="1"/>
</dbReference>